<evidence type="ECO:0000256" key="6">
    <source>
        <dbReference type="PROSITE-ProRule" id="PRU01362"/>
    </source>
</evidence>
<gene>
    <name evidence="9" type="ORF">G127AT_03440</name>
</gene>
<reference evidence="9" key="1">
    <citation type="submission" date="2021-03" db="EMBL/GenBank/DDBJ databases">
        <title>Agromyces archimandritus sp. nov., isolated from the cockroach Archimandrita tessellata.</title>
        <authorList>
            <person name="Guzman J."/>
            <person name="Ortuzar M."/>
            <person name="Poehlein A."/>
            <person name="Daniel R."/>
            <person name="Trujillo M."/>
            <person name="Vilcinskas A."/>
        </authorList>
    </citation>
    <scope>NUCLEOTIDE SEQUENCE</scope>
    <source>
        <strain evidence="9">G127AT</strain>
    </source>
</reference>
<dbReference type="AlphaFoldDB" id="A0A975FNT9"/>
<feature type="binding site" evidence="6">
    <location>
        <begin position="83"/>
        <end position="85"/>
    </location>
    <ligand>
        <name>NAD(+)</name>
        <dbReference type="ChEBI" id="CHEBI:57540"/>
    </ligand>
</feature>
<comment type="catalytic activity">
    <reaction evidence="6">
        <text>a thymidine in DNA + NAD(+) = an N-(ADP-alpha-D-ribosyl)-thymidine in DNA + nicotinamide + H(+)</text>
        <dbReference type="Rhea" id="RHEA:71651"/>
        <dbReference type="Rhea" id="RHEA-COMP:13556"/>
        <dbReference type="Rhea" id="RHEA-COMP:18051"/>
        <dbReference type="ChEBI" id="CHEBI:15378"/>
        <dbReference type="ChEBI" id="CHEBI:17154"/>
        <dbReference type="ChEBI" id="CHEBI:57540"/>
        <dbReference type="ChEBI" id="CHEBI:137386"/>
        <dbReference type="ChEBI" id="CHEBI:191199"/>
    </reaction>
</comment>
<evidence type="ECO:0000256" key="2">
    <source>
        <dbReference type="ARBA" id="ARBA00022676"/>
    </source>
</evidence>
<dbReference type="KEGG" id="aarc:G127AT_03440"/>
<dbReference type="Pfam" id="PF14487">
    <property type="entry name" value="DarT"/>
    <property type="match status" value="1"/>
</dbReference>
<organism evidence="9 10">
    <name type="scientific">Agromyces archimandritae</name>
    <dbReference type="NCBI Taxonomy" id="2781962"/>
    <lineage>
        <taxon>Bacteria</taxon>
        <taxon>Bacillati</taxon>
        <taxon>Actinomycetota</taxon>
        <taxon>Actinomycetes</taxon>
        <taxon>Micrococcales</taxon>
        <taxon>Microbacteriaceae</taxon>
        <taxon>Agromyces</taxon>
    </lineage>
</organism>
<dbReference type="Proteomes" id="UP000671914">
    <property type="component" value="Chromosome"/>
</dbReference>
<accession>A0A975FNT9</accession>
<evidence type="ECO:0000313" key="9">
    <source>
        <dbReference type="EMBL" id="QTX05294.1"/>
    </source>
</evidence>
<dbReference type="GO" id="GO:0016757">
    <property type="term" value="F:glycosyltransferase activity"/>
    <property type="evidence" value="ECO:0007669"/>
    <property type="project" value="UniProtKB-UniRule"/>
</dbReference>
<feature type="binding site" evidence="6">
    <location>
        <position position="121"/>
    </location>
    <ligand>
        <name>NAD(+)</name>
        <dbReference type="ChEBI" id="CHEBI:57540"/>
    </ligand>
</feature>
<evidence type="ECO:0000256" key="5">
    <source>
        <dbReference type="ARBA" id="ARBA00023125"/>
    </source>
</evidence>
<feature type="compositionally biased region" description="Low complexity" evidence="7">
    <location>
        <begin position="27"/>
        <end position="56"/>
    </location>
</feature>
<dbReference type="RefSeq" id="WP_210899841.1">
    <property type="nucleotide sequence ID" value="NZ_CP071696.1"/>
</dbReference>
<dbReference type="GO" id="GO:0016779">
    <property type="term" value="F:nucleotidyltransferase activity"/>
    <property type="evidence" value="ECO:0007669"/>
    <property type="project" value="UniProtKB-UniRule"/>
</dbReference>
<dbReference type="EMBL" id="CP071696">
    <property type="protein sequence ID" value="QTX05294.1"/>
    <property type="molecule type" value="Genomic_DNA"/>
</dbReference>
<sequence>MGDECIHGFDDGLCAVCNPPKPPEPAPAASAPARIPGTSAARTAAAASRAAAPAASRSRRKAAPSLRPEDDKPFDARAQRIFHLTHLDNLARILGSGAILSDAAGASPAVDIAAPAAREFRRATELGDTGAKLAEFVPFALSTDAHYWEAIRTGEPDPRLAPGAVKRRASEYVMLVSSIGQALGAGGEESDAVVLADRDPSIPGARTSEEWHELEWTLRRLAREGEESRQGAAEVLVRGSLPLERVALIAVSDEKVRDRVRQALSAIGVKTRVTVYPPWFQAGGGR</sequence>
<name>A0A975FNT9_9MICO</name>
<evidence type="ECO:0000256" key="7">
    <source>
        <dbReference type="SAM" id="MobiDB-lite"/>
    </source>
</evidence>
<proteinExistence type="inferred from homology"/>
<evidence type="ECO:0000256" key="1">
    <source>
        <dbReference type="ARBA" id="ARBA00022649"/>
    </source>
</evidence>
<keyword evidence="4 6" id="KW-0548">Nucleotidyltransferase</keyword>
<feature type="binding site" evidence="6">
    <location>
        <position position="100"/>
    </location>
    <ligand>
        <name>NAD(+)</name>
        <dbReference type="ChEBI" id="CHEBI:57540"/>
    </ligand>
</feature>
<feature type="active site" description="Proton acceptor" evidence="6">
    <location>
        <position position="121"/>
    </location>
</feature>
<keyword evidence="5 6" id="KW-0238">DNA-binding</keyword>
<comment type="similarity">
    <text evidence="6">Belongs to the DarT ADP-ribosyltransferase family.</text>
</comment>
<keyword evidence="1 6" id="KW-1277">Toxin-antitoxin system</keyword>
<comment type="caution">
    <text evidence="6">Lacks conserved residue(s) required for the propagation of feature annotation.</text>
</comment>
<keyword evidence="2 6" id="KW-0328">Glycosyltransferase</keyword>
<feature type="active site" evidence="6">
    <location>
        <position position="234"/>
    </location>
</feature>
<dbReference type="InterPro" id="IPR029494">
    <property type="entry name" value="DarT"/>
</dbReference>
<feature type="region of interest" description="Disordered" evidence="7">
    <location>
        <begin position="16"/>
        <end position="74"/>
    </location>
</feature>
<protein>
    <submittedName>
        <fullName evidence="9">DUF4433 domain-containing protein</fullName>
    </submittedName>
</protein>
<evidence type="ECO:0000259" key="8">
    <source>
        <dbReference type="PROSITE" id="PS52018"/>
    </source>
</evidence>
<evidence type="ECO:0000256" key="3">
    <source>
        <dbReference type="ARBA" id="ARBA00022679"/>
    </source>
</evidence>
<feature type="domain" description="DarT" evidence="8">
    <location>
        <begin position="79"/>
        <end position="281"/>
    </location>
</feature>
<evidence type="ECO:0000256" key="4">
    <source>
        <dbReference type="ARBA" id="ARBA00022695"/>
    </source>
</evidence>
<dbReference type="GO" id="GO:0003677">
    <property type="term" value="F:DNA binding"/>
    <property type="evidence" value="ECO:0007669"/>
    <property type="project" value="UniProtKB-UniRule"/>
</dbReference>
<keyword evidence="10" id="KW-1185">Reference proteome</keyword>
<keyword evidence="3 6" id="KW-0808">Transferase</keyword>
<evidence type="ECO:0000313" key="10">
    <source>
        <dbReference type="Proteomes" id="UP000671914"/>
    </source>
</evidence>
<dbReference type="PROSITE" id="PS52018">
    <property type="entry name" value="DART"/>
    <property type="match status" value="1"/>
</dbReference>